<protein>
    <submittedName>
        <fullName evidence="1">Uncharacterized protein</fullName>
    </submittedName>
</protein>
<evidence type="ECO:0000313" key="2">
    <source>
        <dbReference type="Proteomes" id="UP001236652"/>
    </source>
</evidence>
<name>A0ABY8V094_9BACI</name>
<accession>A0ABY8V094</accession>
<gene>
    <name evidence="1" type="ORF">QNI29_06810</name>
</gene>
<dbReference type="RefSeq" id="WP_231418023.1">
    <property type="nucleotide sequence ID" value="NZ_CP126446.1"/>
</dbReference>
<evidence type="ECO:0000313" key="1">
    <source>
        <dbReference type="EMBL" id="WIF99362.1"/>
    </source>
</evidence>
<dbReference type="EMBL" id="CP126446">
    <property type="protein sequence ID" value="WIF99362.1"/>
    <property type="molecule type" value="Genomic_DNA"/>
</dbReference>
<reference evidence="1 2" key="1">
    <citation type="submission" date="2023-05" db="EMBL/GenBank/DDBJ databases">
        <title>Comparative genomics reveals the evidence of polycyclic aromatic hydrocarbons degradation in moderately halophilic genus Pontibacillus.</title>
        <authorList>
            <person name="Yang H."/>
            <person name="Qian Z."/>
        </authorList>
    </citation>
    <scope>NUCLEOTIDE SEQUENCE [LARGE SCALE GENOMIC DNA]</scope>
    <source>
        <strain evidence="2">HN14</strain>
    </source>
</reference>
<sequence length="194" mass="22368">MKKWIPILIPVFFLFVLFNYYLDGYRFTALSAAKDHPFLKEDATLIEKDKIGSSYVFIFKSDKEEVFQTVLSEKAGWFFQSSVSTHTPYRSANIQTIGAMSFTNKQESGTLLSVVSSDDDVSYIEAGAPKDSKKKEIHQGERVTFSFPFSEQPNQLHPVAYNEEGEKLYYYGYPKDKQSINPNDLQWYKMEKTS</sequence>
<keyword evidence="2" id="KW-1185">Reference proteome</keyword>
<organism evidence="1 2">
    <name type="scientific">Pontibacillus chungwhensis</name>
    <dbReference type="NCBI Taxonomy" id="265426"/>
    <lineage>
        <taxon>Bacteria</taxon>
        <taxon>Bacillati</taxon>
        <taxon>Bacillota</taxon>
        <taxon>Bacilli</taxon>
        <taxon>Bacillales</taxon>
        <taxon>Bacillaceae</taxon>
        <taxon>Pontibacillus</taxon>
    </lineage>
</organism>
<proteinExistence type="predicted"/>
<dbReference type="Proteomes" id="UP001236652">
    <property type="component" value="Chromosome"/>
</dbReference>